<dbReference type="InterPro" id="IPR025166">
    <property type="entry name" value="Integrase_DNA_bind_dom"/>
</dbReference>
<name>A0A1B2I3S5_9BACT</name>
<keyword evidence="7" id="KW-1185">Reference proteome</keyword>
<organism evidence="6 7">
    <name type="scientific">Cloacibacillus porcorum</name>
    <dbReference type="NCBI Taxonomy" id="1197717"/>
    <lineage>
        <taxon>Bacteria</taxon>
        <taxon>Thermotogati</taxon>
        <taxon>Synergistota</taxon>
        <taxon>Synergistia</taxon>
        <taxon>Synergistales</taxon>
        <taxon>Synergistaceae</taxon>
        <taxon>Cloacibacillus</taxon>
    </lineage>
</organism>
<keyword evidence="4" id="KW-0233">DNA recombination</keyword>
<dbReference type="Gene3D" id="3.30.160.390">
    <property type="entry name" value="Integrase, DNA-binding domain"/>
    <property type="match status" value="1"/>
</dbReference>
<dbReference type="Pfam" id="PF13356">
    <property type="entry name" value="Arm-DNA-bind_3"/>
    <property type="match status" value="1"/>
</dbReference>
<dbReference type="PROSITE" id="PS51898">
    <property type="entry name" value="TYR_RECOMBINASE"/>
    <property type="match status" value="1"/>
</dbReference>
<dbReference type="RefSeq" id="WP_066743926.1">
    <property type="nucleotide sequence ID" value="NZ_CP016757.1"/>
</dbReference>
<protein>
    <recommendedName>
        <fullName evidence="5">Tyr recombinase domain-containing protein</fullName>
    </recommendedName>
</protein>
<proteinExistence type="inferred from homology"/>
<dbReference type="GeneID" id="83057336"/>
<dbReference type="InterPro" id="IPR002104">
    <property type="entry name" value="Integrase_catalytic"/>
</dbReference>
<dbReference type="STRING" id="1197717.BED41_05645"/>
<dbReference type="GO" id="GO:0006310">
    <property type="term" value="P:DNA recombination"/>
    <property type="evidence" value="ECO:0007669"/>
    <property type="project" value="UniProtKB-KW"/>
</dbReference>
<evidence type="ECO:0000313" key="7">
    <source>
        <dbReference type="Proteomes" id="UP000093044"/>
    </source>
</evidence>
<dbReference type="SUPFAM" id="SSF56349">
    <property type="entry name" value="DNA breaking-rejoining enzymes"/>
    <property type="match status" value="1"/>
</dbReference>
<evidence type="ECO:0000256" key="2">
    <source>
        <dbReference type="ARBA" id="ARBA00022908"/>
    </source>
</evidence>
<gene>
    <name evidence="6" type="ORF">BED41_05645</name>
</gene>
<dbReference type="InterPro" id="IPR038488">
    <property type="entry name" value="Integrase_DNA-bd_sf"/>
</dbReference>
<dbReference type="Gene3D" id="1.10.150.130">
    <property type="match status" value="1"/>
</dbReference>
<dbReference type="GO" id="GO:0015074">
    <property type="term" value="P:DNA integration"/>
    <property type="evidence" value="ECO:0007669"/>
    <property type="project" value="UniProtKB-KW"/>
</dbReference>
<dbReference type="Gene3D" id="1.10.443.10">
    <property type="entry name" value="Intergrase catalytic core"/>
    <property type="match status" value="1"/>
</dbReference>
<dbReference type="InterPro" id="IPR053876">
    <property type="entry name" value="Phage_int_M"/>
</dbReference>
<evidence type="ECO:0000256" key="1">
    <source>
        <dbReference type="ARBA" id="ARBA00008857"/>
    </source>
</evidence>
<dbReference type="InterPro" id="IPR013762">
    <property type="entry name" value="Integrase-like_cat_sf"/>
</dbReference>
<accession>A0A1B2I3S5</accession>
<dbReference type="PANTHER" id="PTHR30629">
    <property type="entry name" value="PROPHAGE INTEGRASE"/>
    <property type="match status" value="1"/>
</dbReference>
<evidence type="ECO:0000259" key="5">
    <source>
        <dbReference type="PROSITE" id="PS51898"/>
    </source>
</evidence>
<sequence length="385" mass="44456">MLTEISVRDMKPRDVRYMKADGKGLYLEVVPAGQKYWWLRLTMDKKTKKFMLGKWPDLSVKEAREACALKKREIGIASGLDVPDVRFGELAEEWYKTRILPQSENYSRTVRMRLDKYVLPRFKDRPAAFIKGKEILALCKEIEQEGYIETAHRVLDIFAAAFQFGIPTGIVAADPTAGLSVNLMPVRSAHFAALTDRRDVAELMRGIRYYRQRRVRNALFFSAYTFCRPGEVRGALWHELDLLRCEWRIPAERMKGKREHVVPLSRQAVEILKDERLLLDEDGNKSEFVFPSERSPLRPMSENTVRVAIRSIGFGADKMTAHGFRHMASTILNESGLWSPDAIEMQLAHYAGGVREVYNQAKYMPERVRMMQWYADELDGLRDEG</sequence>
<dbReference type="Pfam" id="PF22022">
    <property type="entry name" value="Phage_int_M"/>
    <property type="match status" value="1"/>
</dbReference>
<feature type="domain" description="Tyr recombinase" evidence="5">
    <location>
        <begin position="189"/>
        <end position="372"/>
    </location>
</feature>
<dbReference type="AlphaFoldDB" id="A0A1B2I3S5"/>
<keyword evidence="3" id="KW-0238">DNA-binding</keyword>
<dbReference type="InterPro" id="IPR050808">
    <property type="entry name" value="Phage_Integrase"/>
</dbReference>
<dbReference type="Pfam" id="PF00589">
    <property type="entry name" value="Phage_integrase"/>
    <property type="match status" value="1"/>
</dbReference>
<evidence type="ECO:0000313" key="6">
    <source>
        <dbReference type="EMBL" id="ANZ44616.1"/>
    </source>
</evidence>
<dbReference type="GO" id="GO:0003677">
    <property type="term" value="F:DNA binding"/>
    <property type="evidence" value="ECO:0007669"/>
    <property type="project" value="UniProtKB-KW"/>
</dbReference>
<reference evidence="6" key="1">
    <citation type="submission" date="2016-08" db="EMBL/GenBank/DDBJ databases">
        <title>Complete genome of Cloacibacillus porcorum.</title>
        <authorList>
            <person name="Looft T."/>
            <person name="Bayles D.O."/>
            <person name="Alt D.P."/>
        </authorList>
    </citation>
    <scope>NUCLEOTIDE SEQUENCE [LARGE SCALE GENOMIC DNA]</scope>
    <source>
        <strain evidence="6">CL-84</strain>
    </source>
</reference>
<keyword evidence="2" id="KW-0229">DNA integration</keyword>
<dbReference type="KEGG" id="cpor:BED41_05645"/>
<dbReference type="PANTHER" id="PTHR30629:SF2">
    <property type="entry name" value="PROPHAGE INTEGRASE INTS-RELATED"/>
    <property type="match status" value="1"/>
</dbReference>
<dbReference type="InterPro" id="IPR011010">
    <property type="entry name" value="DNA_brk_join_enz"/>
</dbReference>
<dbReference type="EMBL" id="CP016757">
    <property type="protein sequence ID" value="ANZ44616.1"/>
    <property type="molecule type" value="Genomic_DNA"/>
</dbReference>
<dbReference type="CDD" id="cd00801">
    <property type="entry name" value="INT_P4_C"/>
    <property type="match status" value="1"/>
</dbReference>
<evidence type="ECO:0000256" key="4">
    <source>
        <dbReference type="ARBA" id="ARBA00023172"/>
    </source>
</evidence>
<dbReference type="OrthoDB" id="9775880at2"/>
<dbReference type="InterPro" id="IPR010998">
    <property type="entry name" value="Integrase_recombinase_N"/>
</dbReference>
<dbReference type="Proteomes" id="UP000093044">
    <property type="component" value="Chromosome"/>
</dbReference>
<comment type="similarity">
    <text evidence="1">Belongs to the 'phage' integrase family.</text>
</comment>
<evidence type="ECO:0000256" key="3">
    <source>
        <dbReference type="ARBA" id="ARBA00023125"/>
    </source>
</evidence>